<dbReference type="Pfam" id="PF23114">
    <property type="entry name" value="NAD-bd_HRPKS_sdrA"/>
    <property type="match status" value="1"/>
</dbReference>
<keyword evidence="4" id="KW-0597">Phosphoprotein</keyword>
<dbReference type="PRINTS" id="PR00081">
    <property type="entry name" value="GDHRDH"/>
</dbReference>
<organism evidence="17 18">
    <name type="scientific">Cudoniella acicularis</name>
    <dbReference type="NCBI Taxonomy" id="354080"/>
    <lineage>
        <taxon>Eukaryota</taxon>
        <taxon>Fungi</taxon>
        <taxon>Dikarya</taxon>
        <taxon>Ascomycota</taxon>
        <taxon>Pezizomycotina</taxon>
        <taxon>Leotiomycetes</taxon>
        <taxon>Helotiales</taxon>
        <taxon>Tricladiaceae</taxon>
        <taxon>Cudoniella</taxon>
    </lineage>
</organism>
<dbReference type="InterPro" id="IPR002347">
    <property type="entry name" value="SDR_fam"/>
</dbReference>
<dbReference type="PROSITE" id="PS52004">
    <property type="entry name" value="KS3_2"/>
    <property type="match status" value="1"/>
</dbReference>
<dbReference type="FunFam" id="3.40.50.720:FF:000084">
    <property type="entry name" value="Short-chain dehydrogenase reductase"/>
    <property type="match status" value="1"/>
</dbReference>
<dbReference type="InterPro" id="IPR020841">
    <property type="entry name" value="PKS_Beta-ketoAc_synthase_dom"/>
</dbReference>
<evidence type="ECO:0000256" key="12">
    <source>
        <dbReference type="ARBA" id="ARBA00023295"/>
    </source>
</evidence>
<comment type="cofactor">
    <cofactor evidence="1">
        <name>Ca(2+)</name>
        <dbReference type="ChEBI" id="CHEBI:29108"/>
    </cofactor>
</comment>
<evidence type="ECO:0000256" key="5">
    <source>
        <dbReference type="ARBA" id="ARBA00022679"/>
    </source>
</evidence>
<dbReference type="SUPFAM" id="SSF55048">
    <property type="entry name" value="Probable ACP-binding domain of malonyl-CoA ACP transacylase"/>
    <property type="match status" value="1"/>
</dbReference>
<feature type="region of interest" description="N-terminal hotdog fold" evidence="13">
    <location>
        <begin position="959"/>
        <end position="1093"/>
    </location>
</feature>
<dbReference type="FunFam" id="3.40.366.10:FF:000002">
    <property type="entry name" value="Probable polyketide synthase 2"/>
    <property type="match status" value="1"/>
</dbReference>
<dbReference type="SUPFAM" id="SSF53901">
    <property type="entry name" value="Thiolase-like"/>
    <property type="match status" value="1"/>
</dbReference>
<name>A0A8H4W6I9_9HELO</name>
<dbReference type="InterPro" id="IPR016035">
    <property type="entry name" value="Acyl_Trfase/lysoPLipase"/>
</dbReference>
<dbReference type="Pfam" id="PF08240">
    <property type="entry name" value="ADH_N"/>
    <property type="match status" value="1"/>
</dbReference>
<dbReference type="SUPFAM" id="SSF51735">
    <property type="entry name" value="NAD(P)-binding Rossmann-fold domains"/>
    <property type="match status" value="3"/>
</dbReference>
<evidence type="ECO:0000256" key="3">
    <source>
        <dbReference type="ARBA" id="ARBA00022450"/>
    </source>
</evidence>
<dbReference type="InterPro" id="IPR032821">
    <property type="entry name" value="PKS_assoc"/>
</dbReference>
<dbReference type="Gene3D" id="3.10.129.110">
    <property type="entry name" value="Polyketide synthase dehydratase"/>
    <property type="match status" value="1"/>
</dbReference>
<proteinExistence type="inferred from homology"/>
<keyword evidence="7" id="KW-0378">Hydrolase</keyword>
<evidence type="ECO:0000313" key="18">
    <source>
        <dbReference type="Proteomes" id="UP000566819"/>
    </source>
</evidence>
<dbReference type="Gene3D" id="3.40.366.10">
    <property type="entry name" value="Malonyl-Coenzyme A Acyl Carrier Protein, domain 2"/>
    <property type="match status" value="1"/>
</dbReference>
<keyword evidence="10" id="KW-0511">Multifunctional enzyme</keyword>
<dbReference type="Pfam" id="PF00128">
    <property type="entry name" value="Alpha-amylase"/>
    <property type="match status" value="1"/>
</dbReference>
<dbReference type="Pfam" id="PF02801">
    <property type="entry name" value="Ketoacyl-synt_C"/>
    <property type="match status" value="1"/>
</dbReference>
<dbReference type="Pfam" id="PF23297">
    <property type="entry name" value="ACP_SdgA_C"/>
    <property type="match status" value="1"/>
</dbReference>
<dbReference type="InterPro" id="IPR014031">
    <property type="entry name" value="Ketoacyl_synth_C"/>
</dbReference>
<keyword evidence="8" id="KW-0106">Calcium</keyword>
<dbReference type="GO" id="GO:0004312">
    <property type="term" value="F:fatty acid synthase activity"/>
    <property type="evidence" value="ECO:0007669"/>
    <property type="project" value="TreeGrafter"/>
</dbReference>
<dbReference type="InterPro" id="IPR036736">
    <property type="entry name" value="ACP-like_sf"/>
</dbReference>
<dbReference type="InterPro" id="IPR001227">
    <property type="entry name" value="Ac_transferase_dom_sf"/>
</dbReference>
<evidence type="ECO:0000259" key="16">
    <source>
        <dbReference type="PROSITE" id="PS52019"/>
    </source>
</evidence>
<feature type="region of interest" description="Disordered" evidence="14">
    <location>
        <begin position="9"/>
        <end position="36"/>
    </location>
</feature>
<evidence type="ECO:0008006" key="19">
    <source>
        <dbReference type="Google" id="ProtNLM"/>
    </source>
</evidence>
<dbReference type="CDD" id="cd05195">
    <property type="entry name" value="enoyl_red"/>
    <property type="match status" value="1"/>
</dbReference>
<dbReference type="Pfam" id="PF08659">
    <property type="entry name" value="KR"/>
    <property type="match status" value="1"/>
</dbReference>
<dbReference type="Pfam" id="PF14765">
    <property type="entry name" value="PS-DH"/>
    <property type="match status" value="1"/>
</dbReference>
<evidence type="ECO:0000256" key="2">
    <source>
        <dbReference type="ARBA" id="ARBA00008061"/>
    </source>
</evidence>
<keyword evidence="3" id="KW-0596">Phosphopantetheine</keyword>
<dbReference type="GO" id="GO:0016491">
    <property type="term" value="F:oxidoreductase activity"/>
    <property type="evidence" value="ECO:0007669"/>
    <property type="project" value="InterPro"/>
</dbReference>
<dbReference type="SUPFAM" id="SSF52151">
    <property type="entry name" value="FabD/lysophospholipase-like"/>
    <property type="match status" value="1"/>
</dbReference>
<dbReference type="Pfam" id="PF00106">
    <property type="entry name" value="adh_short"/>
    <property type="match status" value="1"/>
</dbReference>
<dbReference type="InterPro" id="IPR016039">
    <property type="entry name" value="Thiolase-like"/>
</dbReference>
<evidence type="ECO:0000256" key="6">
    <source>
        <dbReference type="ARBA" id="ARBA00022723"/>
    </source>
</evidence>
<dbReference type="SMART" id="SM00826">
    <property type="entry name" value="PKS_DH"/>
    <property type="match status" value="1"/>
</dbReference>
<dbReference type="InterPro" id="IPR020843">
    <property type="entry name" value="ER"/>
</dbReference>
<dbReference type="InterPro" id="IPR014043">
    <property type="entry name" value="Acyl_transferase_dom"/>
</dbReference>
<dbReference type="InterPro" id="IPR013968">
    <property type="entry name" value="PKS_KR"/>
</dbReference>
<dbReference type="SUPFAM" id="SSF51445">
    <property type="entry name" value="(Trans)glycosidases"/>
    <property type="match status" value="1"/>
</dbReference>
<dbReference type="InterPro" id="IPR036291">
    <property type="entry name" value="NAD(P)-bd_dom_sf"/>
</dbReference>
<dbReference type="GO" id="GO:0006633">
    <property type="term" value="P:fatty acid biosynthetic process"/>
    <property type="evidence" value="ECO:0007669"/>
    <property type="project" value="TreeGrafter"/>
</dbReference>
<dbReference type="GO" id="GO:0044550">
    <property type="term" value="P:secondary metabolite biosynthetic process"/>
    <property type="evidence" value="ECO:0007669"/>
    <property type="project" value="TreeGrafter"/>
</dbReference>
<dbReference type="Proteomes" id="UP000566819">
    <property type="component" value="Unassembled WGS sequence"/>
</dbReference>
<dbReference type="GO" id="GO:0009688">
    <property type="term" value="P:abscisic acid biosynthetic process"/>
    <property type="evidence" value="ECO:0007669"/>
    <property type="project" value="UniProtKB-ARBA"/>
</dbReference>
<dbReference type="SMART" id="SM00822">
    <property type="entry name" value="PKS_KR"/>
    <property type="match status" value="1"/>
</dbReference>
<feature type="domain" description="Ketosynthase family 3 (KS3)" evidence="15">
    <location>
        <begin position="70"/>
        <end position="470"/>
    </location>
</feature>
<dbReference type="InterPro" id="IPR014030">
    <property type="entry name" value="Ketoacyl_synth_N"/>
</dbReference>
<reference evidence="17 18" key="1">
    <citation type="submission" date="2020-03" db="EMBL/GenBank/DDBJ databases">
        <title>Draft Genome Sequence of Cudoniella acicularis.</title>
        <authorList>
            <person name="Buettner E."/>
            <person name="Kellner H."/>
        </authorList>
    </citation>
    <scope>NUCLEOTIDE SEQUENCE [LARGE SCALE GENOMIC DNA]</scope>
    <source>
        <strain evidence="17 18">DSM 108380</strain>
    </source>
</reference>
<dbReference type="Pfam" id="PF00109">
    <property type="entry name" value="ketoacyl-synt"/>
    <property type="match status" value="2"/>
</dbReference>
<dbReference type="InterPro" id="IPR057326">
    <property type="entry name" value="KR_dom"/>
</dbReference>
<keyword evidence="6" id="KW-0479">Metal-binding</keyword>
<dbReference type="PANTHER" id="PTHR43775">
    <property type="entry name" value="FATTY ACID SYNTHASE"/>
    <property type="match status" value="1"/>
</dbReference>
<feature type="compositionally biased region" description="Polar residues" evidence="14">
    <location>
        <begin position="16"/>
        <end position="36"/>
    </location>
</feature>
<keyword evidence="12" id="KW-0326">Glycosidase</keyword>
<keyword evidence="9" id="KW-0521">NADP</keyword>
<dbReference type="InterPro" id="IPR013154">
    <property type="entry name" value="ADH-like_N"/>
</dbReference>
<keyword evidence="18" id="KW-1185">Reference proteome</keyword>
<evidence type="ECO:0000256" key="9">
    <source>
        <dbReference type="ARBA" id="ARBA00022857"/>
    </source>
</evidence>
<evidence type="ECO:0000256" key="11">
    <source>
        <dbReference type="ARBA" id="ARBA00023277"/>
    </source>
</evidence>
<keyword evidence="11" id="KW-0119">Carbohydrate metabolism</keyword>
<dbReference type="SMART" id="SM00829">
    <property type="entry name" value="PKS_ER"/>
    <property type="match status" value="1"/>
</dbReference>
<dbReference type="GO" id="GO:0004556">
    <property type="term" value="F:alpha-amylase activity"/>
    <property type="evidence" value="ECO:0007669"/>
    <property type="project" value="InterPro"/>
</dbReference>
<dbReference type="InterPro" id="IPR009081">
    <property type="entry name" value="PP-bd_ACP"/>
</dbReference>
<dbReference type="InterPro" id="IPR056501">
    <property type="entry name" value="NAD-bd_HRPKS_sdrA"/>
</dbReference>
<comment type="caution">
    <text evidence="17">The sequence shown here is derived from an EMBL/GenBank/DDBJ whole genome shotgun (WGS) entry which is preliminary data.</text>
</comment>
<evidence type="ECO:0000313" key="17">
    <source>
        <dbReference type="EMBL" id="KAF4635682.1"/>
    </source>
</evidence>
<evidence type="ECO:0000259" key="15">
    <source>
        <dbReference type="PROSITE" id="PS52004"/>
    </source>
</evidence>
<evidence type="ECO:0000256" key="4">
    <source>
        <dbReference type="ARBA" id="ARBA00022553"/>
    </source>
</evidence>
<protein>
    <recommendedName>
        <fullName evidence="19">Polyketide synthase</fullName>
    </recommendedName>
</protein>
<dbReference type="SMART" id="SM00642">
    <property type="entry name" value="Aamy"/>
    <property type="match status" value="1"/>
</dbReference>
<dbReference type="SUPFAM" id="SSF47336">
    <property type="entry name" value="ACP-like"/>
    <property type="match status" value="1"/>
</dbReference>
<dbReference type="FunFam" id="3.20.20.80:FF:000120">
    <property type="entry name" value="Alpha-amylase A"/>
    <property type="match status" value="1"/>
</dbReference>
<comment type="caution">
    <text evidence="13">Lacks conserved residue(s) required for the propagation of feature annotation.</text>
</comment>
<dbReference type="PROSITE" id="PS52019">
    <property type="entry name" value="PKS_MFAS_DH"/>
    <property type="match status" value="1"/>
</dbReference>
<dbReference type="CDD" id="cd00833">
    <property type="entry name" value="PKS"/>
    <property type="match status" value="1"/>
</dbReference>
<keyword evidence="5" id="KW-0808">Transferase</keyword>
<dbReference type="Pfam" id="PF13602">
    <property type="entry name" value="ADH_zinc_N_2"/>
    <property type="match status" value="1"/>
</dbReference>
<dbReference type="SUPFAM" id="SSF50129">
    <property type="entry name" value="GroES-like"/>
    <property type="match status" value="1"/>
</dbReference>
<dbReference type="PANTHER" id="PTHR43775:SF13">
    <property type="entry name" value="POLYKETIDE SYNTHASE 1"/>
    <property type="match status" value="1"/>
</dbReference>
<dbReference type="InterPro" id="IPR017853">
    <property type="entry name" value="GH"/>
</dbReference>
<dbReference type="InterPro" id="IPR049551">
    <property type="entry name" value="PKS_DH_C"/>
</dbReference>
<dbReference type="GO" id="GO:0016052">
    <property type="term" value="P:carbohydrate catabolic process"/>
    <property type="evidence" value="ECO:0007669"/>
    <property type="project" value="InterPro"/>
</dbReference>
<dbReference type="InterPro" id="IPR011032">
    <property type="entry name" value="GroES-like_sf"/>
</dbReference>
<dbReference type="SMART" id="SM00825">
    <property type="entry name" value="PKS_KS"/>
    <property type="match status" value="1"/>
</dbReference>
<dbReference type="InterPro" id="IPR006047">
    <property type="entry name" value="GH13_cat_dom"/>
</dbReference>
<evidence type="ECO:0000256" key="14">
    <source>
        <dbReference type="SAM" id="MobiDB-lite"/>
    </source>
</evidence>
<dbReference type="InterPro" id="IPR015340">
    <property type="entry name" value="A_amylase_C_dom"/>
</dbReference>
<evidence type="ECO:0000256" key="10">
    <source>
        <dbReference type="ARBA" id="ARBA00023268"/>
    </source>
</evidence>
<dbReference type="Gene3D" id="3.40.50.720">
    <property type="entry name" value="NAD(P)-binding Rossmann-like Domain"/>
    <property type="match status" value="3"/>
</dbReference>
<dbReference type="InterPro" id="IPR020904">
    <property type="entry name" value="Sc_DH/Rdtase_CS"/>
</dbReference>
<dbReference type="SMART" id="SM00827">
    <property type="entry name" value="PKS_AT"/>
    <property type="match status" value="1"/>
</dbReference>
<accession>A0A8H4W6I9</accession>
<feature type="region of interest" description="C-terminal hotdog fold" evidence="13">
    <location>
        <begin position="1121"/>
        <end position="1281"/>
    </location>
</feature>
<dbReference type="Pfam" id="PF21089">
    <property type="entry name" value="PKS_DH_N"/>
    <property type="match status" value="1"/>
</dbReference>
<dbReference type="Pfam" id="PF00698">
    <property type="entry name" value="Acyl_transf_1"/>
    <property type="match status" value="1"/>
</dbReference>
<dbReference type="InterPro" id="IPR013780">
    <property type="entry name" value="Glyco_hydro_b"/>
</dbReference>
<dbReference type="InterPro" id="IPR042104">
    <property type="entry name" value="PKS_dehydratase_sf"/>
</dbReference>
<evidence type="ECO:0000256" key="7">
    <source>
        <dbReference type="ARBA" id="ARBA00022801"/>
    </source>
</evidence>
<dbReference type="Gene3D" id="2.60.40.1180">
    <property type="entry name" value="Golgi alpha-mannosidase II"/>
    <property type="match status" value="1"/>
</dbReference>
<dbReference type="Gene3D" id="3.90.180.10">
    <property type="entry name" value="Medium-chain alcohol dehydrogenases, catalytic domain"/>
    <property type="match status" value="1"/>
</dbReference>
<dbReference type="InterPro" id="IPR049552">
    <property type="entry name" value="PKS_DH_N"/>
</dbReference>
<dbReference type="InterPro" id="IPR049900">
    <property type="entry name" value="PKS_mFAS_DH"/>
</dbReference>
<dbReference type="PROSITE" id="PS00061">
    <property type="entry name" value="ADH_SHORT"/>
    <property type="match status" value="1"/>
</dbReference>
<dbReference type="GO" id="GO:0005509">
    <property type="term" value="F:calcium ion binding"/>
    <property type="evidence" value="ECO:0007669"/>
    <property type="project" value="InterPro"/>
</dbReference>
<dbReference type="CDD" id="cd11319">
    <property type="entry name" value="AmyAc_euk_AmyA"/>
    <property type="match status" value="1"/>
</dbReference>
<gene>
    <name evidence="17" type="ORF">G7Y89_g2413</name>
</gene>
<dbReference type="InterPro" id="IPR020807">
    <property type="entry name" value="PKS_DH"/>
</dbReference>
<dbReference type="Gene3D" id="3.20.20.80">
    <property type="entry name" value="Glycosidases"/>
    <property type="match status" value="1"/>
</dbReference>
<dbReference type="InterPro" id="IPR016036">
    <property type="entry name" value="Malonyl_transacylase_ACP-bd"/>
</dbReference>
<dbReference type="Pfam" id="PF16197">
    <property type="entry name" value="KAsynt_C_assoc"/>
    <property type="match status" value="1"/>
</dbReference>
<dbReference type="OrthoDB" id="329835at2759"/>
<sequence>MAPSAIALVHQGEGANGTSESNTNGHIRNFDNDQNNIHVDDPEKLYKDAYTHGYTEGYISGYTKSDFPKQIPIAIVGMSCRLPGNVTTPDEFWELCSRARSGWSEVPKERFDNASFHHPNPGKNGCFNAIGGNFLKEDLGLFDAPFFSLTAQEATSMDPQQRLLLECTFEALDSAGIPKHQIVGKEMGVFIGGSFSEYESQLFSDTETIPMHQATDTACSSSLVALHQACQSLRNGESKSAIVGGCHLNMLPEFWISMSKSRLFSDEGRSFSFDSRGTGYGRGEGCGIVILKPLDQALKDNDVIRSVIVASGINQDGKTAGITMPNGSAQEALMQSVYKSARINPRDTGYVEAHGTGTKVGDPIEAAALHNIFGEDRTARNPLFIGSVKSNIGHLEAASGIISVIKTTMMLERGFILPNYDFKQPNEKIPFTKWHLKVPINQRPWPRPKRFASINNFGFGGTNAHVVLERAPFLKENESDSGDSATQFRKLFVLSANDKSALEALMKNIGIYLEQRPEIFQNDLMSNIAYTLGQRRSFLQWRVAISAISSFDLIQTLNGGKMSLLRETEPLRIGFIFTGQGAQWNAMGRELYDQYPVFTSTIDACDRCLVLFGAPFSLVDELQKDPETSLINEAHISQPACTAIQLALTDLLKSWNISPAAVTGHSSGEIAAAYAADVLPLNSCMAISYYRGMTTMALKKRFPDLKGSMMAVGCSKEEVMPLISKLTAKEARIACFNSPSSLTISGDEPAIDELQAAMEEKRLFNRKLQVDVAYHSHHMKLVAKDYRASLQSLCPPKAAQVRFYSSLVGHLADASELGPNYWVDNLTQPVRFSEALTSMCKPIDGYKTGVNMLIEIGPHSALAGPVKQILKACGSNAVKIPYASALVRKKDAVETTLDLASTLFTKGATVDLGVVNFPRPTKKPTLLVDMPRYPWNHQTRYWHESRMMKMHKNRTVPRNDLLGTLANYSNDLEPTWRNILRIDDLPWLRHHKIQSLTLFPMSGFVAMAVEAASQRAASRNIHFDNFELRNVSVSAPLMVAEEDIEMTLQLRPHQEGTLVSFDIWDEFRIHSWAANKGWTEHCKGLITVKTKGNTTVNATQEPQKSEPLLNTMRSEIIQAGANVVDKSKLYDSLSEIGVSYGPVFQGMNNCRAGNSNSSADITTVDTGEEMPQGHQSSMIIHPALLEQLVEMYWPILAAGRSSIDTVYLPSSIKRLTISRQVTELTKMPGGSLRAFCRGSQPSSHAKPIQMSMFATAPDSSQEALILLDDLTISPILEGGIPTESVVHRELCYKLDWEPILEPLSPSATFHITPSENPDGKTNRNSIHLNGVTNGHSNGVSNGSSQKANGIANFLEGEVVIVRGDSELQSELASKLASVIGHLTGRRPNIGTLSDMNTEDKVCLFLQELDQPLLSSLILTEFTFLQNILTKVRGILWVVRGAYVKSSNPDANMVTGLSRSIRSETLLKFATLDLDSKSILDSDGVVDAILKVFKATFGPSAEANCELEFTERNGSFFTPRIVDDTEMNEYVHKQTKSSVLEPTLFAQGDRPLKIVIETPGALETLHFVDQLIEESLPNDEVEIEIKAVGMNSVDAAAIMGQLETSNFGFEFSGMIVKIGSKVAKFSVGDHVAGISVSQGVYSTCTRTKEALIFGIGDSISFEEAASIPVAFSTAYYALDDLGRLHKEERILIHGATSAVGQAAICLAQMMSAETYVSIESTEDRELLKRIYGLNDDHIFSSQRSSFGSAIRRLSGKEGFDVIINCVSTSMDNLTDIWDSLGSFGRFIDVGRQNYNVRLETARLNHNQSFLSVDSISLATERPKIMGGLISNISELLSRGKIRPCSSTIFPMSDIETAFKALQSGSTTGKLIVAPQAGDKVKATPSSKNAKLLLSNATYILIGGTGGLGRSMARWMAGKGAKNLVLVSRNGTSTGKVKDLIDELSAIGVNVAVRQCNVSNSDSVQKLIRDDLAGMPKIRGVIHGAMVLHDVLFEKMTYEQYSTVIESKVWGAWNFHNALKDQSLDFFVAISSTAGAVGNRGQAAYSAANTFLNAFIQYRLSLGLPASSLDLTAVSDAGYLAENLEAAAEVFKNLGSDTICEAEVMALLGAAIDGHLAHICNNHTITGVRITPSTPFWTTDAKFKHLRLAAEAAAAKNSSQAESISFNAALKVAQSLEEAQDVVCQGLLNILPSVLMLEKEDMDITRSLSSYALDSLVAIEVRNFITREFEANLQVLELLSRIWFLNIETMDPAEFGISTLPLQHEPYVAISSETLANTNVGKIAVVTGAAGGNVTPTHQFTKFLFFLSLTIYLKLNSISTRLGIGAAIAESIAKTGANIALLDLTAESQDGTKESCEKAGVKALAYSCDVTDLENVKKAFEQVGKDLGPIDILVNNAGIFEQRPLSMASFESIWRQVEVNFKGPLITTHMVLPGMMKRRQGCIINIASRSGTVDVPMALAYNTSKAALIRMTHTLQREMEIEGLDDEIQVYALHPGGVLTAMGSSATAPDVTEKYGIVKDEAFYKFLFKDIPALCGQTCAFLAAGRGKELRGFYLDSRQDVTKLLGVGREFLKKEQLNTLGVDFLEGYLFEGKTDGSTTTSCLPGYAGFCGGTWQGIISKLDYIQGMGFTAIWISPVVEQVADPARAYHGYTAQNLYGLNSNFGTEDDLKALSNALHNRNMYLMVDVVANHMGSGDQAELIDYSIINPFNQKVYFHVNPICWINDYNNQSEVELCWLGNDNYPLPDLNTTQNVVRDMFSTWVEYLVSTYSIDGLRVDTVKHIEKPFWPIFNSASGVYNVGEVADGDVGYVCPYQDYMDGLLAYPSYFQATQFFSNTSVTSANFIAEVEYMNSQCKDTSLLGSFTENHDQPRFAYYTDDMTLAKNIVTYTMLADGIPIIYQGQEQHFSGAADPYDREALWLTNYNTSTPLYELTTALNALRTLAFSCSSSYLTWHQQVVYSDDHNIAFRKGDSSYMTLMILSNLGENAENYSVLMENVGFPSGLTVVEVLSCESMVVDENGNLEMRPNESLPRLILTPTSLGWEYHEILKLTYD</sequence>
<evidence type="ECO:0000256" key="1">
    <source>
        <dbReference type="ARBA" id="ARBA00001913"/>
    </source>
</evidence>
<dbReference type="Pfam" id="PF09260">
    <property type="entry name" value="A_amylase_dom_C"/>
    <property type="match status" value="1"/>
</dbReference>
<dbReference type="SUPFAM" id="SSF51011">
    <property type="entry name" value="Glycosyl hydrolase domain"/>
    <property type="match status" value="1"/>
</dbReference>
<evidence type="ECO:0000256" key="8">
    <source>
        <dbReference type="ARBA" id="ARBA00022837"/>
    </source>
</evidence>
<dbReference type="CDD" id="cd05233">
    <property type="entry name" value="SDR_c"/>
    <property type="match status" value="1"/>
</dbReference>
<evidence type="ECO:0000256" key="13">
    <source>
        <dbReference type="PROSITE-ProRule" id="PRU01363"/>
    </source>
</evidence>
<feature type="domain" description="PKS/mFAS DH" evidence="16">
    <location>
        <begin position="959"/>
        <end position="1281"/>
    </location>
</feature>
<dbReference type="Gene3D" id="3.40.47.10">
    <property type="match status" value="2"/>
</dbReference>
<dbReference type="InterPro" id="IPR050091">
    <property type="entry name" value="PKS_NRPS_Biosynth_Enz"/>
</dbReference>
<dbReference type="EMBL" id="JAAMPI010000105">
    <property type="protein sequence ID" value="KAF4635682.1"/>
    <property type="molecule type" value="Genomic_DNA"/>
</dbReference>
<dbReference type="PRINTS" id="PR00080">
    <property type="entry name" value="SDRFAMILY"/>
</dbReference>
<comment type="similarity">
    <text evidence="2">Belongs to the glycosyl hydrolase 13 family.</text>
</comment>